<dbReference type="InterPro" id="IPR007318">
    <property type="entry name" value="Phopholipid_MeTrfase"/>
</dbReference>
<dbReference type="InterPro" id="IPR052527">
    <property type="entry name" value="Metal_cation-efflux_comp"/>
</dbReference>
<comment type="caution">
    <text evidence="6">The sequence shown here is derived from an EMBL/GenBank/DDBJ whole genome shotgun (WGS) entry which is preliminary data.</text>
</comment>
<gene>
    <name evidence="6" type="ORF">EAH76_05795</name>
</gene>
<feature type="transmembrane region" description="Helical" evidence="5">
    <location>
        <begin position="12"/>
        <end position="31"/>
    </location>
</feature>
<sequence>MAFIPLDPVGLPGLAALAIGFLAGLTTLLLARARGRSAPPSADSERRNASIVWIVVQGIGIGLAGFGPIHIALDPLSPKALIEAGVVLALMLGAVWLFDSASRAMGRNWALVARTRDDGQLVETGPFAQIRNPIYVSLACVMVAMAIAYGHTANLLVAAPLFALGTWMRVRHEEVVLRAAFGPAFDRYAARVKRFVPGLL</sequence>
<evidence type="ECO:0000256" key="2">
    <source>
        <dbReference type="ARBA" id="ARBA00022692"/>
    </source>
</evidence>
<dbReference type="RefSeq" id="WP_140849085.1">
    <property type="nucleotide sequence ID" value="NZ_RCZC01000002.1"/>
</dbReference>
<dbReference type="AlphaFoldDB" id="A0A502FXY2"/>
<evidence type="ECO:0000256" key="4">
    <source>
        <dbReference type="ARBA" id="ARBA00023136"/>
    </source>
</evidence>
<dbReference type="OrthoDB" id="9816156at2"/>
<keyword evidence="6" id="KW-0489">Methyltransferase</keyword>
<proteinExistence type="predicted"/>
<dbReference type="PANTHER" id="PTHR43847:SF1">
    <property type="entry name" value="BLL3993 PROTEIN"/>
    <property type="match status" value="1"/>
</dbReference>
<feature type="transmembrane region" description="Helical" evidence="5">
    <location>
        <begin position="51"/>
        <end position="73"/>
    </location>
</feature>
<evidence type="ECO:0000256" key="1">
    <source>
        <dbReference type="ARBA" id="ARBA00004127"/>
    </source>
</evidence>
<dbReference type="Gene3D" id="1.20.120.1630">
    <property type="match status" value="1"/>
</dbReference>
<organism evidence="6 7">
    <name type="scientific">Sphingomonas glacialis</name>
    <dbReference type="NCBI Taxonomy" id="658225"/>
    <lineage>
        <taxon>Bacteria</taxon>
        <taxon>Pseudomonadati</taxon>
        <taxon>Pseudomonadota</taxon>
        <taxon>Alphaproteobacteria</taxon>
        <taxon>Sphingomonadales</taxon>
        <taxon>Sphingomonadaceae</taxon>
        <taxon>Sphingomonas</taxon>
    </lineage>
</organism>
<keyword evidence="3 5" id="KW-1133">Transmembrane helix</keyword>
<feature type="transmembrane region" description="Helical" evidence="5">
    <location>
        <begin position="134"/>
        <end position="163"/>
    </location>
</feature>
<evidence type="ECO:0000256" key="5">
    <source>
        <dbReference type="SAM" id="Phobius"/>
    </source>
</evidence>
<keyword evidence="6" id="KW-0808">Transferase</keyword>
<keyword evidence="2 5" id="KW-0812">Transmembrane</keyword>
<protein>
    <submittedName>
        <fullName evidence="6">Isoprenylcysteine carboxylmethyltransferase family protein</fullName>
    </submittedName>
</protein>
<evidence type="ECO:0000256" key="3">
    <source>
        <dbReference type="ARBA" id="ARBA00022989"/>
    </source>
</evidence>
<dbReference type="EMBL" id="RCZC01000002">
    <property type="protein sequence ID" value="TPG54200.1"/>
    <property type="molecule type" value="Genomic_DNA"/>
</dbReference>
<dbReference type="Pfam" id="PF04191">
    <property type="entry name" value="PEMT"/>
    <property type="match status" value="1"/>
</dbReference>
<evidence type="ECO:0000313" key="7">
    <source>
        <dbReference type="Proteomes" id="UP000319931"/>
    </source>
</evidence>
<name>A0A502FXY2_9SPHN</name>
<reference evidence="6 7" key="1">
    <citation type="journal article" date="2019" name="Environ. Microbiol.">
        <title>Species interactions and distinct microbial communities in high Arctic permafrost affected cryosols are associated with the CH4 and CO2 gas fluxes.</title>
        <authorList>
            <person name="Altshuler I."/>
            <person name="Hamel J."/>
            <person name="Turney S."/>
            <person name="Magnuson E."/>
            <person name="Levesque R."/>
            <person name="Greer C."/>
            <person name="Whyte L.G."/>
        </authorList>
    </citation>
    <scope>NUCLEOTIDE SEQUENCE [LARGE SCALE GENOMIC DNA]</scope>
    <source>
        <strain evidence="6 7">E6.1</strain>
    </source>
</reference>
<keyword evidence="7" id="KW-1185">Reference proteome</keyword>
<dbReference type="GO" id="GO:0008168">
    <property type="term" value="F:methyltransferase activity"/>
    <property type="evidence" value="ECO:0007669"/>
    <property type="project" value="UniProtKB-KW"/>
</dbReference>
<dbReference type="GO" id="GO:0032259">
    <property type="term" value="P:methylation"/>
    <property type="evidence" value="ECO:0007669"/>
    <property type="project" value="UniProtKB-KW"/>
</dbReference>
<evidence type="ECO:0000313" key="6">
    <source>
        <dbReference type="EMBL" id="TPG54200.1"/>
    </source>
</evidence>
<accession>A0A502FXY2</accession>
<keyword evidence="4 5" id="KW-0472">Membrane</keyword>
<dbReference type="PANTHER" id="PTHR43847">
    <property type="entry name" value="BLL3993 PROTEIN"/>
    <property type="match status" value="1"/>
</dbReference>
<comment type="subcellular location">
    <subcellularLocation>
        <location evidence="1">Endomembrane system</location>
        <topology evidence="1">Multi-pass membrane protein</topology>
    </subcellularLocation>
</comment>
<dbReference type="GO" id="GO:0012505">
    <property type="term" value="C:endomembrane system"/>
    <property type="evidence" value="ECO:0007669"/>
    <property type="project" value="UniProtKB-SubCell"/>
</dbReference>
<dbReference type="Proteomes" id="UP000319931">
    <property type="component" value="Unassembled WGS sequence"/>
</dbReference>
<feature type="transmembrane region" description="Helical" evidence="5">
    <location>
        <begin position="79"/>
        <end position="98"/>
    </location>
</feature>